<proteinExistence type="predicted"/>
<organism evidence="1 2">
    <name type="scientific">Deinococcus soli</name>
    <name type="common">ex Cha et al. 2016</name>
    <dbReference type="NCBI Taxonomy" id="1309411"/>
    <lineage>
        <taxon>Bacteria</taxon>
        <taxon>Thermotogati</taxon>
        <taxon>Deinococcota</taxon>
        <taxon>Deinococci</taxon>
        <taxon>Deinococcales</taxon>
        <taxon>Deinococcaceae</taxon>
        <taxon>Deinococcus</taxon>
    </lineage>
</organism>
<dbReference type="Proteomes" id="UP001185331">
    <property type="component" value="Unassembled WGS sequence"/>
</dbReference>
<reference evidence="1" key="1">
    <citation type="submission" date="2023-07" db="EMBL/GenBank/DDBJ databases">
        <title>Sorghum-associated microbial communities from plants grown in Nebraska, USA.</title>
        <authorList>
            <person name="Schachtman D."/>
        </authorList>
    </citation>
    <scope>NUCLEOTIDE SEQUENCE</scope>
    <source>
        <strain evidence="1">BE330</strain>
    </source>
</reference>
<accession>A0AAE3XHK9</accession>
<sequence length="151" mass="15204">MSAPTPLPVQSVKPVQVAPITYAPPRYVPPAPEPVTPLPVTAQPVTVLPAPRPQSTGSAVAVTVLTPAPSETAAAPVAPVTPTSASVTYLGSVQSEGGQTIALLTVSGRDETVAAGQVIPGTSVKVVTVTPTQLTLRDASGTRTVLLQEAE</sequence>
<comment type="caution">
    <text evidence="1">The sequence shown here is derived from an EMBL/GenBank/DDBJ whole genome shotgun (WGS) entry which is preliminary data.</text>
</comment>
<name>A0AAE3XHK9_9DEIO</name>
<dbReference type="EMBL" id="JAVDQK010000024">
    <property type="protein sequence ID" value="MDR6221161.1"/>
    <property type="molecule type" value="Genomic_DNA"/>
</dbReference>
<dbReference type="AlphaFoldDB" id="A0AAE3XHK9"/>
<evidence type="ECO:0000313" key="2">
    <source>
        <dbReference type="Proteomes" id="UP001185331"/>
    </source>
</evidence>
<protein>
    <submittedName>
        <fullName evidence="1">Type IV pilus biogenesis protein PilP</fullName>
    </submittedName>
</protein>
<gene>
    <name evidence="1" type="ORF">J2Y00_004793</name>
</gene>
<dbReference type="RefSeq" id="WP_078305617.1">
    <property type="nucleotide sequence ID" value="NZ_JAVDQJ010000022.1"/>
</dbReference>
<evidence type="ECO:0000313" key="1">
    <source>
        <dbReference type="EMBL" id="MDR6221161.1"/>
    </source>
</evidence>